<dbReference type="PANTHER" id="PTHR43065:SF10">
    <property type="entry name" value="PEROXIDE STRESS-ACTIVATED HISTIDINE KINASE MAK3"/>
    <property type="match status" value="1"/>
</dbReference>
<dbReference type="EC" id="2.7.13.3" evidence="2"/>
<dbReference type="SMART" id="SM00388">
    <property type="entry name" value="HisKA"/>
    <property type="match status" value="1"/>
</dbReference>
<keyword evidence="4" id="KW-0808">Transferase</keyword>
<dbReference type="InterPro" id="IPR000014">
    <property type="entry name" value="PAS"/>
</dbReference>
<dbReference type="Pfam" id="PF00512">
    <property type="entry name" value="HisKA"/>
    <property type="match status" value="1"/>
</dbReference>
<dbReference type="NCBIfam" id="TIGR00229">
    <property type="entry name" value="sensory_box"/>
    <property type="match status" value="1"/>
</dbReference>
<evidence type="ECO:0000256" key="4">
    <source>
        <dbReference type="ARBA" id="ARBA00022679"/>
    </source>
</evidence>
<dbReference type="AlphaFoldDB" id="A0A6M0P660"/>
<dbReference type="InterPro" id="IPR003661">
    <property type="entry name" value="HisK_dim/P_dom"/>
</dbReference>
<dbReference type="PANTHER" id="PTHR43065">
    <property type="entry name" value="SENSOR HISTIDINE KINASE"/>
    <property type="match status" value="1"/>
</dbReference>
<organism evidence="12 13">
    <name type="scientific">Heyndrickxia ginsengihumi</name>
    <dbReference type="NCBI Taxonomy" id="363870"/>
    <lineage>
        <taxon>Bacteria</taxon>
        <taxon>Bacillati</taxon>
        <taxon>Bacillota</taxon>
        <taxon>Bacilli</taxon>
        <taxon>Bacillales</taxon>
        <taxon>Bacillaceae</taxon>
        <taxon>Heyndrickxia</taxon>
    </lineage>
</organism>
<dbReference type="InterPro" id="IPR036097">
    <property type="entry name" value="HisK_dim/P_sf"/>
</dbReference>
<keyword evidence="3" id="KW-0597">Phosphoprotein</keyword>
<evidence type="ECO:0000256" key="2">
    <source>
        <dbReference type="ARBA" id="ARBA00012438"/>
    </source>
</evidence>
<dbReference type="PRINTS" id="PR00344">
    <property type="entry name" value="BCTRLSENSOR"/>
</dbReference>
<evidence type="ECO:0000256" key="7">
    <source>
        <dbReference type="ARBA" id="ARBA00022840"/>
    </source>
</evidence>
<dbReference type="SMART" id="SM00387">
    <property type="entry name" value="HATPase_c"/>
    <property type="match status" value="1"/>
</dbReference>
<feature type="domain" description="PAC" evidence="11">
    <location>
        <begin position="85"/>
        <end position="136"/>
    </location>
</feature>
<dbReference type="InterPro" id="IPR003594">
    <property type="entry name" value="HATPase_dom"/>
</dbReference>
<dbReference type="RefSeq" id="WP_025726714.1">
    <property type="nucleotide sequence ID" value="NZ_JAAIWK010000012.1"/>
</dbReference>
<accession>A0A6M0P660</accession>
<dbReference type="Gene3D" id="3.30.450.20">
    <property type="entry name" value="PAS domain"/>
    <property type="match status" value="1"/>
</dbReference>
<dbReference type="InterPro" id="IPR035965">
    <property type="entry name" value="PAS-like_dom_sf"/>
</dbReference>
<keyword evidence="13" id="KW-1185">Reference proteome</keyword>
<dbReference type="GO" id="GO:0000155">
    <property type="term" value="F:phosphorelay sensor kinase activity"/>
    <property type="evidence" value="ECO:0007669"/>
    <property type="project" value="InterPro"/>
</dbReference>
<proteinExistence type="predicted"/>
<evidence type="ECO:0000256" key="5">
    <source>
        <dbReference type="ARBA" id="ARBA00022741"/>
    </source>
</evidence>
<keyword evidence="5" id="KW-0547">Nucleotide-binding</keyword>
<dbReference type="Gene3D" id="3.30.565.10">
    <property type="entry name" value="Histidine kinase-like ATPase, C-terminal domain"/>
    <property type="match status" value="1"/>
</dbReference>
<dbReference type="CDD" id="cd00082">
    <property type="entry name" value="HisKA"/>
    <property type="match status" value="1"/>
</dbReference>
<dbReference type="InterPro" id="IPR005467">
    <property type="entry name" value="His_kinase_dom"/>
</dbReference>
<reference evidence="12 13" key="1">
    <citation type="submission" date="2020-02" db="EMBL/GenBank/DDBJ databases">
        <authorList>
            <person name="Feng H."/>
        </authorList>
    </citation>
    <scope>NUCLEOTIDE SEQUENCE [LARGE SCALE GENOMIC DNA]</scope>
    <source>
        <strain evidence="12 13">Gsoil 114</strain>
    </source>
</reference>
<name>A0A6M0P660_9BACI</name>
<feature type="domain" description="PAS" evidence="10">
    <location>
        <begin position="34"/>
        <end position="81"/>
    </location>
</feature>
<sequence length="355" mass="40562">MLKSNMSHSQLDFDFQQIIEGSLDTNIILDNRIVVYANKACINLLGLKQKENIIGKNFDQFLHPDFHSICRQRLKRVIGYKEHAPVMEQKMIRMDGRIIDVEIMAIPYMHRNNKLMAQIVIRDITEAKKTQQLIMQKEKLSVIGELASGIVHDIRNPITSIKGFLQLLNTEFSNNRYFNIIHSEITQIEHIANELLYLAKPKETDFKVELLAEIIEESLALFGTEAFKRKINIYFKPEKYRALFVRGDKVQLKQVFVNLIKNAIEAIDKKGTIYIKIDYDATNIFASIVDNGIGIPADKIHKIGQSFFTDKTEGTGLGLMVTHHIITNHNGKIIVDSKEGIGTTFTIQLPIANIK</sequence>
<dbReference type="SUPFAM" id="SSF55785">
    <property type="entry name" value="PYP-like sensor domain (PAS domain)"/>
    <property type="match status" value="1"/>
</dbReference>
<gene>
    <name evidence="12" type="ORF">G4D61_08685</name>
</gene>
<evidence type="ECO:0000256" key="8">
    <source>
        <dbReference type="ARBA" id="ARBA00023012"/>
    </source>
</evidence>
<dbReference type="EMBL" id="JAAIWK010000012">
    <property type="protein sequence ID" value="NEY20041.1"/>
    <property type="molecule type" value="Genomic_DNA"/>
</dbReference>
<evidence type="ECO:0000313" key="12">
    <source>
        <dbReference type="EMBL" id="NEY20041.1"/>
    </source>
</evidence>
<keyword evidence="8" id="KW-0902">Two-component regulatory system</keyword>
<dbReference type="InterPro" id="IPR000700">
    <property type="entry name" value="PAS-assoc_C"/>
</dbReference>
<evidence type="ECO:0000256" key="6">
    <source>
        <dbReference type="ARBA" id="ARBA00022777"/>
    </source>
</evidence>
<dbReference type="PROSITE" id="PS50112">
    <property type="entry name" value="PAS"/>
    <property type="match status" value="1"/>
</dbReference>
<dbReference type="Pfam" id="PF13426">
    <property type="entry name" value="PAS_9"/>
    <property type="match status" value="1"/>
</dbReference>
<evidence type="ECO:0000256" key="1">
    <source>
        <dbReference type="ARBA" id="ARBA00000085"/>
    </source>
</evidence>
<comment type="caution">
    <text evidence="12">The sequence shown here is derived from an EMBL/GenBank/DDBJ whole genome shotgun (WGS) entry which is preliminary data.</text>
</comment>
<evidence type="ECO:0000313" key="13">
    <source>
        <dbReference type="Proteomes" id="UP000476934"/>
    </source>
</evidence>
<evidence type="ECO:0000259" key="11">
    <source>
        <dbReference type="PROSITE" id="PS50113"/>
    </source>
</evidence>
<evidence type="ECO:0000256" key="3">
    <source>
        <dbReference type="ARBA" id="ARBA00022553"/>
    </source>
</evidence>
<dbReference type="PROSITE" id="PS50113">
    <property type="entry name" value="PAC"/>
    <property type="match status" value="1"/>
</dbReference>
<keyword evidence="6" id="KW-0418">Kinase</keyword>
<dbReference type="CDD" id="cd00130">
    <property type="entry name" value="PAS"/>
    <property type="match status" value="1"/>
</dbReference>
<keyword evidence="7" id="KW-0067">ATP-binding</keyword>
<dbReference type="InterPro" id="IPR036890">
    <property type="entry name" value="HATPase_C_sf"/>
</dbReference>
<dbReference type="SMART" id="SM00091">
    <property type="entry name" value="PAS"/>
    <property type="match status" value="1"/>
</dbReference>
<dbReference type="SUPFAM" id="SSF55874">
    <property type="entry name" value="ATPase domain of HSP90 chaperone/DNA topoisomerase II/histidine kinase"/>
    <property type="match status" value="1"/>
</dbReference>
<dbReference type="Pfam" id="PF02518">
    <property type="entry name" value="HATPase_c"/>
    <property type="match status" value="1"/>
</dbReference>
<feature type="domain" description="Histidine kinase" evidence="9">
    <location>
        <begin position="149"/>
        <end position="353"/>
    </location>
</feature>
<protein>
    <recommendedName>
        <fullName evidence="2">histidine kinase</fullName>
        <ecNumber evidence="2">2.7.13.3</ecNumber>
    </recommendedName>
</protein>
<evidence type="ECO:0000259" key="10">
    <source>
        <dbReference type="PROSITE" id="PS50112"/>
    </source>
</evidence>
<evidence type="ECO:0000259" key="9">
    <source>
        <dbReference type="PROSITE" id="PS50109"/>
    </source>
</evidence>
<reference evidence="12 13" key="2">
    <citation type="submission" date="2020-03" db="EMBL/GenBank/DDBJ databases">
        <title>Bacillus aquiflavi sp. nov., isolated from yellow water of strong flavor Chinese baijiu in Yibin region of China.</title>
        <authorList>
            <person name="Xie J."/>
        </authorList>
    </citation>
    <scope>NUCLEOTIDE SEQUENCE [LARGE SCALE GENOMIC DNA]</scope>
    <source>
        <strain evidence="12 13">Gsoil 114</strain>
    </source>
</reference>
<dbReference type="InterPro" id="IPR004358">
    <property type="entry name" value="Sig_transdc_His_kin-like_C"/>
</dbReference>
<dbReference type="PROSITE" id="PS50109">
    <property type="entry name" value="HIS_KIN"/>
    <property type="match status" value="1"/>
</dbReference>
<dbReference type="GO" id="GO:0005524">
    <property type="term" value="F:ATP binding"/>
    <property type="evidence" value="ECO:0007669"/>
    <property type="project" value="UniProtKB-KW"/>
</dbReference>
<dbReference type="Gene3D" id="1.10.287.130">
    <property type="match status" value="1"/>
</dbReference>
<comment type="catalytic activity">
    <reaction evidence="1">
        <text>ATP + protein L-histidine = ADP + protein N-phospho-L-histidine.</text>
        <dbReference type="EC" id="2.7.13.3"/>
    </reaction>
</comment>
<dbReference type="SUPFAM" id="SSF47384">
    <property type="entry name" value="Homodimeric domain of signal transducing histidine kinase"/>
    <property type="match status" value="1"/>
</dbReference>
<dbReference type="Proteomes" id="UP000476934">
    <property type="component" value="Unassembled WGS sequence"/>
</dbReference>